<keyword evidence="1" id="KW-0645">Protease</keyword>
<organism evidence="5">
    <name type="scientific">uncultured Desulfobacteraceae bacterium</name>
    <dbReference type="NCBI Taxonomy" id="218296"/>
    <lineage>
        <taxon>Bacteria</taxon>
        <taxon>Pseudomonadati</taxon>
        <taxon>Thermodesulfobacteriota</taxon>
        <taxon>Desulfobacteria</taxon>
        <taxon>Desulfobacterales</taxon>
        <taxon>Desulfobacteraceae</taxon>
        <taxon>environmental samples</taxon>
    </lineage>
</organism>
<keyword evidence="2" id="KW-0378">Hydrolase</keyword>
<dbReference type="GO" id="GO:0004252">
    <property type="term" value="F:serine-type endopeptidase activity"/>
    <property type="evidence" value="ECO:0007669"/>
    <property type="project" value="InterPro"/>
</dbReference>
<dbReference type="Pfam" id="PF00082">
    <property type="entry name" value="Peptidase_S8"/>
    <property type="match status" value="1"/>
</dbReference>
<proteinExistence type="predicted"/>
<dbReference type="SUPFAM" id="SSF52743">
    <property type="entry name" value="Subtilisin-like"/>
    <property type="match status" value="1"/>
</dbReference>
<evidence type="ECO:0000256" key="1">
    <source>
        <dbReference type="ARBA" id="ARBA00022670"/>
    </source>
</evidence>
<protein>
    <submittedName>
        <fullName evidence="5">Peptidase S8</fullName>
    </submittedName>
</protein>
<gene>
    <name evidence="5" type="ORF">EPICR_10189</name>
</gene>
<dbReference type="InterPro" id="IPR036852">
    <property type="entry name" value="Peptidase_S8/S53_dom_sf"/>
</dbReference>
<sequence length="830" mass="93381">MAKNLPHLVVTDFEIGNFTGTSSGGNGKGRPVRNRSQHSAFLKRQLEQAWSNSENEEVVYQARKNGVYLEFKGEQGYELVTKSLENRRGRDVQKWVRLLNVRSETNKSSGVISETIYATIYVPNSKKNMFFTLVEKYANEDSKFGKPRNAALIESISNIRKALEIESFWQDAKNLIPADNSEWCEVWLSSDKDDVVDRFEKLLAQQRIKSKPGFIRFPERAVKSILVSGKQLEMITRFSDDIAEYRRAKETAAFWLDMDNKEQAEWAENIRERLNIDENSEVTVCVLDTGVNNGHPLIAPHLRSEDCQSVDTEWGSHDHDKHGTLMAGVSAYGNIQDILSHNESIRISHSLESVKILPPYGKTEPELWGYVVAQGVYKAEIQSPGKKRINCMAVTSDDTRDRGRPSSWSAELDQICSGAEDNQKRLFVVSAGNASITDIGNYPDSQLTDSIHDPAQSWNALTVGAYTQLDQIRDEALSGYEPVAKCNGLSPFSTTSIVCDDKWPIKPEIVMEGGNLAKDASGFATECADLSLLSTFYDPQQALFSPFNMTSASAAQAACFAAKVQSEYPDYWPETIRGLMVHSAEWTNVLKQQFLKDETKASYKQLLRICGYGVPDIEKARYCASNSLTLIAQSELQPFDKKENGTGYRTKDMHMYDLPWPTEALQSFPDTTEVQMKITLSYFIEPGPGEIGWKDRYRYASHGLRFNLNAPTETRKEFEMRINREARNDDFDSSENASISDHWVIGSQARDKGSIHSDIWKGTAAQLSASNLIAVYPAIGWWRERTHLGKWNHKTRYALIVSINTPEESVDIYTPVATQIGVAVPVAVHV</sequence>
<accession>A0A484HE37</accession>
<evidence type="ECO:0000256" key="2">
    <source>
        <dbReference type="ARBA" id="ARBA00022801"/>
    </source>
</evidence>
<name>A0A484HE37_9BACT</name>
<evidence type="ECO:0000313" key="5">
    <source>
        <dbReference type="EMBL" id="VEN72690.1"/>
    </source>
</evidence>
<dbReference type="Gene3D" id="3.40.50.200">
    <property type="entry name" value="Peptidase S8/S53 domain"/>
    <property type="match status" value="1"/>
</dbReference>
<dbReference type="EMBL" id="CAACVI010000001">
    <property type="protein sequence ID" value="VEN72690.1"/>
    <property type="molecule type" value="Genomic_DNA"/>
</dbReference>
<feature type="domain" description="Peptidase S8/S53" evidence="4">
    <location>
        <begin position="280"/>
        <end position="613"/>
    </location>
</feature>
<dbReference type="InterPro" id="IPR034074">
    <property type="entry name" value="Y4bN_pept_dom"/>
</dbReference>
<dbReference type="AlphaFoldDB" id="A0A484HE37"/>
<dbReference type="InterPro" id="IPR000209">
    <property type="entry name" value="Peptidase_S8/S53_dom"/>
</dbReference>
<evidence type="ECO:0000259" key="4">
    <source>
        <dbReference type="Pfam" id="PF00082"/>
    </source>
</evidence>
<reference evidence="5" key="1">
    <citation type="submission" date="2019-01" db="EMBL/GenBank/DDBJ databases">
        <authorList>
            <consortium name="Genoscope - CEA"/>
            <person name="William W."/>
        </authorList>
    </citation>
    <scope>NUCLEOTIDE SEQUENCE</scope>
    <source>
        <strain evidence="5">CR-1</strain>
    </source>
</reference>
<dbReference type="CDD" id="cd04847">
    <property type="entry name" value="Peptidases_S8_Subtilisin_like_2"/>
    <property type="match status" value="1"/>
</dbReference>
<dbReference type="GO" id="GO:0006508">
    <property type="term" value="P:proteolysis"/>
    <property type="evidence" value="ECO:0007669"/>
    <property type="project" value="UniProtKB-KW"/>
</dbReference>
<dbReference type="InterPro" id="IPR015500">
    <property type="entry name" value="Peptidase_S8_subtilisin-rel"/>
</dbReference>
<dbReference type="PRINTS" id="PR00723">
    <property type="entry name" value="SUBTILISIN"/>
</dbReference>
<evidence type="ECO:0000256" key="3">
    <source>
        <dbReference type="ARBA" id="ARBA00022825"/>
    </source>
</evidence>
<keyword evidence="3" id="KW-0720">Serine protease</keyword>